<organism evidence="4">
    <name type="scientific">Aureococcus anophagefferens</name>
    <name type="common">Harmful bloom alga</name>
    <dbReference type="NCBI Taxonomy" id="44056"/>
    <lineage>
        <taxon>Eukaryota</taxon>
        <taxon>Sar</taxon>
        <taxon>Stramenopiles</taxon>
        <taxon>Ochrophyta</taxon>
        <taxon>Pelagophyceae</taxon>
        <taxon>Pelagomonadales</taxon>
        <taxon>Pelagomonadaceae</taxon>
        <taxon>Aureococcus</taxon>
    </lineage>
</organism>
<dbReference type="Gene3D" id="2.60.120.330">
    <property type="entry name" value="B-lactam Antibiotic, Isopenicillin N Synthase, Chain"/>
    <property type="match status" value="2"/>
</dbReference>
<sequence length="746" mass="79372">MTPTDQRIRSDSSWSEAYSYASDLTDPMAPARRSASSTGWPNDDVENLRSRGFASVAADLSHAAALRAAGGFFEQIAPIKALAVAPRYLAATRGYVGAFTENYSSLGGVAGRPNDDVEKFRLGVWLPFDGTPAPDLGNAWPSSAPGFDGAAFRDDGTPAPDLGNAWPSSAPGFDGAAFRDALERYGADLAREAVRIVRECASRLGFDAPTRGCAATLTLNYYVCDGSAPAGEPLVAEHTDVGVLTLVASDGGGCAALELLGDGEWSRAPFRGGAVLVHAADCLPELVPGARTARHRVVATGEPGTRLSAALFVDFPDDHVVGPGMTYKTWRLSRVRRAMATAKAGARGKASAPRPRAKAAARPRPNSSTSPRVESSFFCADEARVALRLAALAAERTSAPPLRALTAEQVERFKVDGFLVVPNVLDASGLAAARRGLEASLARYGVDASDPATFHGLRRLSSTNGAGGVLDLFYERWKLELSLETVKFADAYRDLLAATYATGDPLWSHPYGDDWDPSELWAHVDRIGCRIPEAGEAGETGADGKQKAGKKKRIQRSLTPHLDCCPDALHAGGGKAFPRWRPIQCLLALDAAERADEGGFECAPGFHAAFADYYADRRARASKGLPCVGDYVALSPGDDAAAMRRVAHVPVPAGAALFWDQRVPHGNARSNRKAEPRAVVYGGFLPRGVPINDAYAAEQRRRLRVGAPQPDFWIHGPSSERGDLVPPDHDENVRGLGPHARDLLGL</sequence>
<dbReference type="OrthoDB" id="445007at2759"/>
<dbReference type="InterPro" id="IPR005123">
    <property type="entry name" value="Oxoglu/Fe-dep_dioxygenase_dom"/>
</dbReference>
<feature type="region of interest" description="Disordered" evidence="1">
    <location>
        <begin position="715"/>
        <end position="746"/>
    </location>
</feature>
<proteinExistence type="predicted"/>
<dbReference type="GeneID" id="20228389"/>
<feature type="region of interest" description="Disordered" evidence="1">
    <location>
        <begin position="342"/>
        <end position="373"/>
    </location>
</feature>
<protein>
    <submittedName>
        <fullName evidence="3">Expressed protein</fullName>
    </submittedName>
</protein>
<gene>
    <name evidence="3" type="ORF">AURANDRAFT_71771</name>
</gene>
<evidence type="ECO:0000259" key="2">
    <source>
        <dbReference type="PROSITE" id="PS51471"/>
    </source>
</evidence>
<dbReference type="InParanoid" id="F0YAV4"/>
<name>F0YAV4_AURAN</name>
<feature type="domain" description="Fe2OG dioxygenase" evidence="2">
    <location>
        <begin position="213"/>
        <end position="315"/>
    </location>
</feature>
<dbReference type="eggNOG" id="ENOG502QWGK">
    <property type="taxonomic scope" value="Eukaryota"/>
</dbReference>
<dbReference type="AlphaFoldDB" id="F0YAV4"/>
<dbReference type="PANTHER" id="PTHR31630:SF8">
    <property type="entry name" value="JMJC DOMAIN-CONTAINING PROTEIN"/>
    <property type="match status" value="1"/>
</dbReference>
<dbReference type="RefSeq" id="XP_009037599.1">
    <property type="nucleotide sequence ID" value="XM_009039351.1"/>
</dbReference>
<dbReference type="InterPro" id="IPR027443">
    <property type="entry name" value="IPNS-like_sf"/>
</dbReference>
<evidence type="ECO:0000313" key="3">
    <source>
        <dbReference type="EMBL" id="EGB07599.1"/>
    </source>
</evidence>
<dbReference type="Pfam" id="PF03171">
    <property type="entry name" value="2OG-FeII_Oxy"/>
    <property type="match status" value="1"/>
</dbReference>
<dbReference type="EMBL" id="GL833130">
    <property type="protein sequence ID" value="EGB07599.1"/>
    <property type="molecule type" value="Genomic_DNA"/>
</dbReference>
<dbReference type="Proteomes" id="UP000002729">
    <property type="component" value="Unassembled WGS sequence"/>
</dbReference>
<dbReference type="PANTHER" id="PTHR31630">
    <property type="entry name" value="PHYTANOYL-COA DIOXYGENASE-RELATED-RELATED"/>
    <property type="match status" value="1"/>
</dbReference>
<feature type="compositionally biased region" description="Low complexity" evidence="1">
    <location>
        <begin position="342"/>
        <end position="354"/>
    </location>
</feature>
<keyword evidence="4" id="KW-1185">Reference proteome</keyword>
<dbReference type="PROSITE" id="PS51471">
    <property type="entry name" value="FE2OG_OXY"/>
    <property type="match status" value="1"/>
</dbReference>
<evidence type="ECO:0000256" key="1">
    <source>
        <dbReference type="SAM" id="MobiDB-lite"/>
    </source>
</evidence>
<reference evidence="3 4" key="1">
    <citation type="journal article" date="2011" name="Proc. Natl. Acad. Sci. U.S.A.">
        <title>Niche of harmful alga Aureococcus anophagefferens revealed through ecogenomics.</title>
        <authorList>
            <person name="Gobler C.J."/>
            <person name="Berry D.L."/>
            <person name="Dyhrman S.T."/>
            <person name="Wilhelm S.W."/>
            <person name="Salamov A."/>
            <person name="Lobanov A.V."/>
            <person name="Zhang Y."/>
            <person name="Collier J.L."/>
            <person name="Wurch L.L."/>
            <person name="Kustka A.B."/>
            <person name="Dill B.D."/>
            <person name="Shah M."/>
            <person name="VerBerkmoes N.C."/>
            <person name="Kuo A."/>
            <person name="Terry A."/>
            <person name="Pangilinan J."/>
            <person name="Lindquist E.A."/>
            <person name="Lucas S."/>
            <person name="Paulsen I.T."/>
            <person name="Hattenrath-Lehmann T.K."/>
            <person name="Talmage S.C."/>
            <person name="Walker E.A."/>
            <person name="Koch F."/>
            <person name="Burson A.M."/>
            <person name="Marcoval M.A."/>
            <person name="Tang Y.Z."/>
            <person name="Lecleir G.R."/>
            <person name="Coyne K.J."/>
            <person name="Berg G.M."/>
            <person name="Bertrand E.M."/>
            <person name="Saito M.A."/>
            <person name="Gladyshev V.N."/>
            <person name="Grigoriev I.V."/>
        </authorList>
    </citation>
    <scope>NUCLEOTIDE SEQUENCE [LARGE SCALE GENOMIC DNA]</scope>
    <source>
        <strain evidence="4">CCMP 1984</strain>
    </source>
</reference>
<dbReference type="InterPro" id="IPR044861">
    <property type="entry name" value="IPNS-like_FE2OG_OXY"/>
</dbReference>
<evidence type="ECO:0000313" key="4">
    <source>
        <dbReference type="Proteomes" id="UP000002729"/>
    </source>
</evidence>
<dbReference type="Gene3D" id="2.60.120.620">
    <property type="entry name" value="q2cbj1_9rhob like domain"/>
    <property type="match status" value="1"/>
</dbReference>
<dbReference type="KEGG" id="aaf:AURANDRAFT_71771"/>
<feature type="compositionally biased region" description="Basic and acidic residues" evidence="1">
    <location>
        <begin position="718"/>
        <end position="746"/>
    </location>
</feature>
<accession>F0YAV4</accession>
<dbReference type="SUPFAM" id="SSF51197">
    <property type="entry name" value="Clavaminate synthase-like"/>
    <property type="match status" value="2"/>
</dbReference>